<comment type="similarity">
    <text evidence="2 4">Belongs to the peptidase S8 family.</text>
</comment>
<keyword evidence="3" id="KW-0732">Signal</keyword>
<evidence type="ECO:0000256" key="4">
    <source>
        <dbReference type="PROSITE-ProRule" id="PRU01240"/>
    </source>
</evidence>
<dbReference type="STRING" id="106549.A0A540NQ04"/>
<gene>
    <name evidence="6" type="ORF">C1H46_001812</name>
</gene>
<comment type="caution">
    <text evidence="4">Lacks conserved residue(s) required for the propagation of feature annotation.</text>
</comment>
<protein>
    <recommendedName>
        <fullName evidence="5">Peptidase S8/S53 domain-containing protein</fullName>
    </recommendedName>
</protein>
<dbReference type="EMBL" id="VIEB01000018">
    <property type="protein sequence ID" value="TQE12600.1"/>
    <property type="molecule type" value="Genomic_DNA"/>
</dbReference>
<evidence type="ECO:0000256" key="1">
    <source>
        <dbReference type="ARBA" id="ARBA00004613"/>
    </source>
</evidence>
<proteinExistence type="inferred from homology"/>
<comment type="caution">
    <text evidence="6">The sequence shown here is derived from an EMBL/GenBank/DDBJ whole genome shotgun (WGS) entry which is preliminary data.</text>
</comment>
<evidence type="ECO:0000259" key="5">
    <source>
        <dbReference type="Pfam" id="PF00082"/>
    </source>
</evidence>
<sequence length="225" mass="24446">MRTQCFGLYQINRAIVINDVQPDLTAPGADILAAWSPMAPPSTDFHDTRGVDDNIISWTSMSCPHASGAAAYVKTAQPKWSAAAIKSALMTTSHVMDPNQHNELEFAYGSGHTNPLKAVKHGLVFDLSEADDVHFHCKQGYNSTTLKLITGDNGSSCGRTKPGRAWASQLMPSHAVRSPIVIYTLLPGTAFYSFIPEKTPSFKGSSLYDINGFLSRSQLLIPFKS</sequence>
<name>A0A540NQ04_MALBA</name>
<dbReference type="InterPro" id="IPR045051">
    <property type="entry name" value="SBT"/>
</dbReference>
<dbReference type="Proteomes" id="UP000315295">
    <property type="component" value="Unassembled WGS sequence"/>
</dbReference>
<dbReference type="Gene3D" id="3.40.50.200">
    <property type="entry name" value="Peptidase S8/S53 domain"/>
    <property type="match status" value="1"/>
</dbReference>
<evidence type="ECO:0000313" key="6">
    <source>
        <dbReference type="EMBL" id="TQE12600.1"/>
    </source>
</evidence>
<dbReference type="GO" id="GO:0004252">
    <property type="term" value="F:serine-type endopeptidase activity"/>
    <property type="evidence" value="ECO:0007669"/>
    <property type="project" value="InterPro"/>
</dbReference>
<keyword evidence="7" id="KW-1185">Reference proteome</keyword>
<evidence type="ECO:0000256" key="3">
    <source>
        <dbReference type="ARBA" id="ARBA00022729"/>
    </source>
</evidence>
<comment type="subcellular location">
    <subcellularLocation>
        <location evidence="1">Secreted</location>
    </subcellularLocation>
</comment>
<dbReference type="GO" id="GO:0005576">
    <property type="term" value="C:extracellular region"/>
    <property type="evidence" value="ECO:0007669"/>
    <property type="project" value="UniProtKB-SubCell"/>
</dbReference>
<evidence type="ECO:0000256" key="2">
    <source>
        <dbReference type="ARBA" id="ARBA00011073"/>
    </source>
</evidence>
<dbReference type="Pfam" id="PF00082">
    <property type="entry name" value="Peptidase_S8"/>
    <property type="match status" value="1"/>
</dbReference>
<dbReference type="InterPro" id="IPR036852">
    <property type="entry name" value="Peptidase_S8/S53_dom_sf"/>
</dbReference>
<dbReference type="PROSITE" id="PS51892">
    <property type="entry name" value="SUBTILASE"/>
    <property type="match status" value="1"/>
</dbReference>
<organism evidence="6 7">
    <name type="scientific">Malus baccata</name>
    <name type="common">Siberian crab apple</name>
    <name type="synonym">Pyrus baccata</name>
    <dbReference type="NCBI Taxonomy" id="106549"/>
    <lineage>
        <taxon>Eukaryota</taxon>
        <taxon>Viridiplantae</taxon>
        <taxon>Streptophyta</taxon>
        <taxon>Embryophyta</taxon>
        <taxon>Tracheophyta</taxon>
        <taxon>Spermatophyta</taxon>
        <taxon>Magnoliopsida</taxon>
        <taxon>eudicotyledons</taxon>
        <taxon>Gunneridae</taxon>
        <taxon>Pentapetalae</taxon>
        <taxon>rosids</taxon>
        <taxon>fabids</taxon>
        <taxon>Rosales</taxon>
        <taxon>Rosaceae</taxon>
        <taxon>Amygdaloideae</taxon>
        <taxon>Maleae</taxon>
        <taxon>Malus</taxon>
    </lineage>
</organism>
<feature type="domain" description="Peptidase S8/S53" evidence="5">
    <location>
        <begin position="20"/>
        <end position="111"/>
    </location>
</feature>
<dbReference type="InterPro" id="IPR000209">
    <property type="entry name" value="Peptidase_S8/S53_dom"/>
</dbReference>
<reference evidence="6 7" key="1">
    <citation type="journal article" date="2019" name="G3 (Bethesda)">
        <title>Sequencing of a Wild Apple (Malus baccata) Genome Unravels the Differences Between Cultivated and Wild Apple Species Regarding Disease Resistance and Cold Tolerance.</title>
        <authorList>
            <person name="Chen X."/>
        </authorList>
    </citation>
    <scope>NUCLEOTIDE SEQUENCE [LARGE SCALE GENOMIC DNA]</scope>
    <source>
        <strain evidence="7">cv. Shandingzi</strain>
        <tissue evidence="6">Leaves</tissue>
    </source>
</reference>
<dbReference type="GO" id="GO:0006508">
    <property type="term" value="P:proteolysis"/>
    <property type="evidence" value="ECO:0007669"/>
    <property type="project" value="InterPro"/>
</dbReference>
<evidence type="ECO:0000313" key="7">
    <source>
        <dbReference type="Proteomes" id="UP000315295"/>
    </source>
</evidence>
<dbReference type="AlphaFoldDB" id="A0A540NQ04"/>
<accession>A0A540NQ04</accession>
<dbReference type="PANTHER" id="PTHR10795">
    <property type="entry name" value="PROPROTEIN CONVERTASE SUBTILISIN/KEXIN"/>
    <property type="match status" value="1"/>
</dbReference>
<dbReference type="SUPFAM" id="SSF52743">
    <property type="entry name" value="Subtilisin-like"/>
    <property type="match status" value="1"/>
</dbReference>